<dbReference type="EMBL" id="JBHRTR010000027">
    <property type="protein sequence ID" value="MFC3227987.1"/>
    <property type="molecule type" value="Genomic_DNA"/>
</dbReference>
<reference evidence="2" key="1">
    <citation type="journal article" date="2019" name="Int. J. Syst. Evol. Microbiol.">
        <title>The Global Catalogue of Microorganisms (GCM) 10K type strain sequencing project: providing services to taxonomists for standard genome sequencing and annotation.</title>
        <authorList>
            <consortium name="The Broad Institute Genomics Platform"/>
            <consortium name="The Broad Institute Genome Sequencing Center for Infectious Disease"/>
            <person name="Wu L."/>
            <person name="Ma J."/>
        </authorList>
    </citation>
    <scope>NUCLEOTIDE SEQUENCE [LARGE SCALE GENOMIC DNA]</scope>
    <source>
        <strain evidence="2">KCTC 42964</strain>
    </source>
</reference>
<keyword evidence="2" id="KW-1185">Reference proteome</keyword>
<comment type="caution">
    <text evidence="1">The sequence shown here is derived from an EMBL/GenBank/DDBJ whole genome shotgun (WGS) entry which is preliminary data.</text>
</comment>
<dbReference type="Pfam" id="PF11663">
    <property type="entry name" value="Toxin_YhaV"/>
    <property type="match status" value="1"/>
</dbReference>
<gene>
    <name evidence="1" type="ORF">ACFOGJ_12135</name>
</gene>
<organism evidence="1 2">
    <name type="scientific">Marinibaculum pumilum</name>
    <dbReference type="NCBI Taxonomy" id="1766165"/>
    <lineage>
        <taxon>Bacteria</taxon>
        <taxon>Pseudomonadati</taxon>
        <taxon>Pseudomonadota</taxon>
        <taxon>Alphaproteobacteria</taxon>
        <taxon>Rhodospirillales</taxon>
        <taxon>Rhodospirillaceae</taxon>
        <taxon>Marinibaculum</taxon>
    </lineage>
</organism>
<evidence type="ECO:0000313" key="2">
    <source>
        <dbReference type="Proteomes" id="UP001595528"/>
    </source>
</evidence>
<feature type="non-terminal residue" evidence="1">
    <location>
        <position position="1"/>
    </location>
</feature>
<dbReference type="RefSeq" id="WP_379900667.1">
    <property type="nucleotide sequence ID" value="NZ_JBHRTR010000027.1"/>
</dbReference>
<protein>
    <submittedName>
        <fullName evidence="1">Type II toxin-antitoxin system YhaV family toxin</fullName>
    </submittedName>
</protein>
<evidence type="ECO:0000313" key="1">
    <source>
        <dbReference type="EMBL" id="MFC3227987.1"/>
    </source>
</evidence>
<dbReference type="InterPro" id="IPR021679">
    <property type="entry name" value="Toxin_endonuclease_YhaV"/>
</dbReference>
<dbReference type="Proteomes" id="UP001595528">
    <property type="component" value="Unassembled WGS sequence"/>
</dbReference>
<accession>A0ABV7L152</accession>
<name>A0ABV7L152_9PROT</name>
<sequence length="204" mass="22730">CAPPDRKSCCKSTGNALTQAASYKPENDNFSIKDGTVLAFLQTNVVNGWSIYAHPVFLDALEELIGEVEARKARDPKAWRTKNCTKRPAAIVRLATETIPADPGAPTFRQGDTLGAHRKHWVRARFLQQYRLFFRFDSNAKVIVLAWVNDEQTVRAYRSKTDAYATFKGMLAGGNPPENFDLPMKDTVAAAERFRKGLKAAPGR</sequence>
<proteinExistence type="predicted"/>